<name>A0ABU9HP07_9FLAO</name>
<organism evidence="1 2">
    <name type="scientific">Flavobacterium flavipallidum</name>
    <dbReference type="NCBI Taxonomy" id="3139140"/>
    <lineage>
        <taxon>Bacteria</taxon>
        <taxon>Pseudomonadati</taxon>
        <taxon>Bacteroidota</taxon>
        <taxon>Flavobacteriia</taxon>
        <taxon>Flavobacteriales</taxon>
        <taxon>Flavobacteriaceae</taxon>
        <taxon>Flavobacterium</taxon>
    </lineage>
</organism>
<keyword evidence="2" id="KW-1185">Reference proteome</keyword>
<protein>
    <recommendedName>
        <fullName evidence="3">Restriction endonuclease</fullName>
    </recommendedName>
</protein>
<dbReference type="Proteomes" id="UP001398556">
    <property type="component" value="Unassembled WGS sequence"/>
</dbReference>
<gene>
    <name evidence="1" type="ORF">AAEO59_11500</name>
</gene>
<dbReference type="Gene3D" id="3.40.960.10">
    <property type="entry name" value="VSR Endonuclease"/>
    <property type="match status" value="1"/>
</dbReference>
<comment type="caution">
    <text evidence="1">The sequence shown here is derived from an EMBL/GenBank/DDBJ whole genome shotgun (WGS) entry which is preliminary data.</text>
</comment>
<dbReference type="RefSeq" id="WP_341700889.1">
    <property type="nucleotide sequence ID" value="NZ_JBBYHU010000024.1"/>
</dbReference>
<dbReference type="EMBL" id="JBBYHU010000024">
    <property type="protein sequence ID" value="MEL1241675.1"/>
    <property type="molecule type" value="Genomic_DNA"/>
</dbReference>
<proteinExistence type="predicted"/>
<evidence type="ECO:0000313" key="2">
    <source>
        <dbReference type="Proteomes" id="UP001398556"/>
    </source>
</evidence>
<accession>A0ABU9HP07</accession>
<reference evidence="1 2" key="1">
    <citation type="submission" date="2024-04" db="EMBL/GenBank/DDBJ databases">
        <title>Flavobacterium sp. DGU99 16S ribosomal RNA gene Genome sequencing and assembly.</title>
        <authorList>
            <person name="Park S."/>
        </authorList>
    </citation>
    <scope>NUCLEOTIDE SEQUENCE [LARGE SCALE GENOMIC DNA]</scope>
    <source>
        <strain evidence="1 2">DGU99</strain>
    </source>
</reference>
<evidence type="ECO:0000313" key="1">
    <source>
        <dbReference type="EMBL" id="MEL1241675.1"/>
    </source>
</evidence>
<sequence>MSKNLQIRTSEFIEKSIKIHGNKFDYSKVEYSGTHTKVCIICPEHGEFYQAPSNHLSGKDCLKCSHKKIRQKMAQGKEQFIEKSTTVHGDKYDYSKVEYVNSKTKVCIVCNKLDEITGEKHNEFWQIPTSHLKGSTCPKCTGHYMNQEIFIKRAKVIHNNKYDYSKVEYKAVKVKVCIICPEHGEFLQTPDSHLNGQRCSKCSGVHRYNTNEWIEKASNIHGQIYDYSKVVYVNNSTKICIICKEHGEFWQTPANHIKGKNCPKCTGHFMDKNFFINKAKEVYKDKNGNPLYDYSLTHYKDSSTHVTIICHKIDFETGKEHGKFSKTPNKHLGGQGCPLCGNESGGIKNRLSNEEFLKKAFTDEYEYLTEYVTAKAKIHIQCKKCGHKFWQGAFSHLSGCGCPVCNESKLEKEVTKYLNENNFRYEKQKRFKWLGRQSLDFYLQDYDIAIECQGIQHFEPKDFFGGDSGLAEIVKRDHRKLKKCLSNNIEMIYIIDNEKYLENKYHFDVVEPFSGNVSYKIMHLDYFEDYINHLVEQSHFRE</sequence>
<evidence type="ECO:0008006" key="3">
    <source>
        <dbReference type="Google" id="ProtNLM"/>
    </source>
</evidence>